<evidence type="ECO:0000256" key="2">
    <source>
        <dbReference type="ARBA" id="ARBA00023306"/>
    </source>
</evidence>
<dbReference type="EMBL" id="MTSL01000105">
    <property type="protein sequence ID" value="PJF18747.1"/>
    <property type="molecule type" value="Genomic_DNA"/>
</dbReference>
<dbReference type="OrthoDB" id="295029at2759"/>
<accession>A0A2H9TLX7</accession>
<dbReference type="PANTHER" id="PTHR12634:SF8">
    <property type="entry name" value="FIERY MOUNTAIN, ISOFORM D"/>
    <property type="match status" value="1"/>
</dbReference>
<sequence length="1180" mass="131173">MGPGRSSSQNVDKIKIVFDGLMRATKQMYASDDYCTATWDFDSLAPPIGDSFMDAMDNINAKFEEFRTKTKVRSESRFPPTIQHATAEVCLQGADLLSRDTTDVPAADLLQRYGQIQAKLGEARMEFNHTLNRKFIEPFSTYAGAYDNANARLRAIRGAPPANLQSEVDLLEKEFSSACEEAIGRLASQWCSSSIVPDEDPGRGSLYFELNEFWKSHKSSINATFLVQRTLDAGGFRIAVVGADELLEGEEAVADCYSLQIDNVSDFSMLAAVNKKLVVEPGIMMPNTVFVDPTDQKSQMEQAQVGQSQTEQVQREQIQTEQVQRGQAQAEPVQKGQVQMEQVVDSQPKVAIANTADPIVAPKAAKKLAKTVIPAKSKPKKSSTSVANKKGKNASVKKLAVDLKSKLKSDIFSADETETVLISASESDSAEAKDLKLANQSFVTFSSGDEEQVAPVEPVLEDEMQIDETPTIRSEPTGPKMKAIKVPKTFMENGYLVTEMITEMVPVDENSSSQEQHKGDSTTKKPAAKNTPTPENGGKKQDRRMYWPSHSNQTANLDGILERGLEGLDDLLDQDNIILRTRNGDEKVLAYLGQEATLGRLLEYAMGHGLQGEKGTRYPLIACELICSEHSILFERLQEKDTLLDPIWQFPRGERPMAPFLVCWSRVLVHLMGKIPKEISNSLRRRPEVVNDLMLYLGNMEVCDVLFRLFSLRTEEGEALLLGWLIDEQIIFRQIFDTLKENVDSNIQISTLNVIIGFLSFPFPEEFPVPVIVKSMVAEFGPVLERSIVEDPDVMLFACVTDIFCQIVVKIVQSREERGWPGLIEKVAVMVNPFLSKLHALLSSRATAALPQYQSPSGPINPVGLLRLKAVKLFSHVMYLQNASIVQSILSLGTANSLLHNNLLHSEVFDFLRNIFTGNYEIHRLLIVSIFKECKLTARIVKTQRINDSIMQRPRGNRLGHMGHITMIGDQIVDLLERQGEELGKELATELEHEDWQEYCELSYRDTKIKDALVLGGSKAPPPPPNEDIANGVASFTGLFATGTEEQLARYFCQQVIASLPNRFVFSSDDSDTDSEGDSPETPWNLDGDDYEGEGFFEETPSIEIPVEGNGFDNLLEMEMRISSLGELSGDPDEDDSEPETEAGVETGVEWNLGKMKKSPRMPEDESAPPEKSKSARPEK</sequence>
<proteinExistence type="inferred from homology"/>
<evidence type="ECO:0000256" key="1">
    <source>
        <dbReference type="ARBA" id="ARBA00006180"/>
    </source>
</evidence>
<dbReference type="Proteomes" id="UP000240830">
    <property type="component" value="Unassembled WGS sequence"/>
</dbReference>
<keyword evidence="5" id="KW-1185">Reference proteome</keyword>
<name>A0A2H9TLX7_9FUNG</name>
<dbReference type="InterPro" id="IPR027267">
    <property type="entry name" value="AH/BAR_dom_sf"/>
</dbReference>
<gene>
    <name evidence="4" type="ORF">PSACC_01429</name>
</gene>
<feature type="region of interest" description="Disordered" evidence="3">
    <location>
        <begin position="301"/>
        <end position="320"/>
    </location>
</feature>
<comment type="caution">
    <text evidence="4">The sequence shown here is derived from an EMBL/GenBank/DDBJ whole genome shotgun (WGS) entry which is preliminary data.</text>
</comment>
<feature type="region of interest" description="Disordered" evidence="3">
    <location>
        <begin position="1123"/>
        <end position="1180"/>
    </location>
</feature>
<organism evidence="4 5">
    <name type="scientific">Paramicrosporidium saccamoebae</name>
    <dbReference type="NCBI Taxonomy" id="1246581"/>
    <lineage>
        <taxon>Eukaryota</taxon>
        <taxon>Fungi</taxon>
        <taxon>Fungi incertae sedis</taxon>
        <taxon>Cryptomycota</taxon>
        <taxon>Cryptomycota incertae sedis</taxon>
        <taxon>Paramicrosporidium</taxon>
    </lineage>
</organism>
<feature type="compositionally biased region" description="Low complexity" evidence="3">
    <location>
        <begin position="524"/>
        <end position="534"/>
    </location>
</feature>
<dbReference type="GO" id="GO:0019888">
    <property type="term" value="F:protein phosphatase regulator activity"/>
    <property type="evidence" value="ECO:0007669"/>
    <property type="project" value="TreeGrafter"/>
</dbReference>
<dbReference type="STRING" id="1246581.A0A2H9TLX7"/>
<evidence type="ECO:0000256" key="3">
    <source>
        <dbReference type="SAM" id="MobiDB-lite"/>
    </source>
</evidence>
<dbReference type="Pfam" id="PF04499">
    <property type="entry name" value="SAPS"/>
    <property type="match status" value="1"/>
</dbReference>
<dbReference type="InterPro" id="IPR007587">
    <property type="entry name" value="SAPS"/>
</dbReference>
<feature type="compositionally biased region" description="Acidic residues" evidence="3">
    <location>
        <begin position="1130"/>
        <end position="1143"/>
    </location>
</feature>
<dbReference type="AlphaFoldDB" id="A0A2H9TLX7"/>
<evidence type="ECO:0000313" key="5">
    <source>
        <dbReference type="Proteomes" id="UP000240830"/>
    </source>
</evidence>
<feature type="region of interest" description="Disordered" evidence="3">
    <location>
        <begin position="1067"/>
        <end position="1093"/>
    </location>
</feature>
<feature type="region of interest" description="Disordered" evidence="3">
    <location>
        <begin position="508"/>
        <end position="551"/>
    </location>
</feature>
<comment type="similarity">
    <text evidence="1">Belongs to the SAPS family.</text>
</comment>
<dbReference type="PANTHER" id="PTHR12634">
    <property type="entry name" value="SIT4 YEAST -ASSOCIATING PROTEIN-RELATED"/>
    <property type="match status" value="1"/>
</dbReference>
<feature type="region of interest" description="Disordered" evidence="3">
    <location>
        <begin position="371"/>
        <end position="392"/>
    </location>
</feature>
<dbReference type="Gene3D" id="1.20.1270.60">
    <property type="entry name" value="Arfaptin homology (AH) domain/BAR domain"/>
    <property type="match status" value="1"/>
</dbReference>
<evidence type="ECO:0000313" key="4">
    <source>
        <dbReference type="EMBL" id="PJF18747.1"/>
    </source>
</evidence>
<reference evidence="4 5" key="1">
    <citation type="submission" date="2016-10" db="EMBL/GenBank/DDBJ databases">
        <title>The genome of Paramicrosporidium saccamoebae is the missing link in understanding Cryptomycota and Microsporidia evolution.</title>
        <authorList>
            <person name="Quandt C.A."/>
            <person name="Beaudet D."/>
            <person name="Corsaro D."/>
            <person name="Michel R."/>
            <person name="Corradi N."/>
            <person name="James T."/>
        </authorList>
    </citation>
    <scope>NUCLEOTIDE SEQUENCE [LARGE SCALE GENOMIC DNA]</scope>
    <source>
        <strain evidence="4 5">KSL3</strain>
    </source>
</reference>
<dbReference type="SUPFAM" id="SSF103657">
    <property type="entry name" value="BAR/IMD domain-like"/>
    <property type="match status" value="1"/>
</dbReference>
<feature type="compositionally biased region" description="Acidic residues" evidence="3">
    <location>
        <begin position="1069"/>
        <end position="1079"/>
    </location>
</feature>
<dbReference type="GO" id="GO:0019903">
    <property type="term" value="F:protein phosphatase binding"/>
    <property type="evidence" value="ECO:0007669"/>
    <property type="project" value="InterPro"/>
</dbReference>
<feature type="compositionally biased region" description="Basic and acidic residues" evidence="3">
    <location>
        <begin position="1161"/>
        <end position="1180"/>
    </location>
</feature>
<protein>
    <submittedName>
        <fullName evidence="4">SIT4 phosphatase-associated protein family domain-containing protein</fullName>
    </submittedName>
</protein>
<keyword evidence="2" id="KW-0131">Cell cycle</keyword>